<sequence>MGSHIRDLPQSLATPAAPPIFFPVHPAPARVPLPTLPSATPSISPPSTTLVCALPSDSLRWRGPSINADPYCYLKNPKRGCHHTPILLGCAEISNISSSCLNSISNITKVLDST</sequence>
<dbReference type="AlphaFoldDB" id="A0A1D6KGI0"/>
<dbReference type="InParanoid" id="A0A1D6KGI0"/>
<accession>A0A1D6KGI0</accession>
<protein>
    <submittedName>
        <fullName evidence="1">Uncharacterized protein</fullName>
    </submittedName>
</protein>
<proteinExistence type="predicted"/>
<dbReference type="EMBL" id="CM007647">
    <property type="protein sequence ID" value="ONM02187.1"/>
    <property type="molecule type" value="Genomic_DNA"/>
</dbReference>
<name>A0A1D6KGI0_MAIZE</name>
<organism evidence="1">
    <name type="scientific">Zea mays</name>
    <name type="common">Maize</name>
    <dbReference type="NCBI Taxonomy" id="4577"/>
    <lineage>
        <taxon>Eukaryota</taxon>
        <taxon>Viridiplantae</taxon>
        <taxon>Streptophyta</taxon>
        <taxon>Embryophyta</taxon>
        <taxon>Tracheophyta</taxon>
        <taxon>Spermatophyta</taxon>
        <taxon>Magnoliopsida</taxon>
        <taxon>Liliopsida</taxon>
        <taxon>Poales</taxon>
        <taxon>Poaceae</taxon>
        <taxon>PACMAD clade</taxon>
        <taxon>Panicoideae</taxon>
        <taxon>Andropogonodae</taxon>
        <taxon>Andropogoneae</taxon>
        <taxon>Tripsacinae</taxon>
        <taxon>Zea</taxon>
    </lineage>
</organism>
<gene>
    <name evidence="1" type="ORF">ZEAMMB73_Zm00001d031108</name>
</gene>
<reference evidence="1" key="1">
    <citation type="submission" date="2015-12" db="EMBL/GenBank/DDBJ databases">
        <title>Update maize B73 reference genome by single molecule sequencing technologies.</title>
        <authorList>
            <consortium name="Maize Genome Sequencing Project"/>
            <person name="Ware D."/>
        </authorList>
    </citation>
    <scope>NUCLEOTIDE SEQUENCE [LARGE SCALE GENOMIC DNA]</scope>
    <source>
        <tissue evidence="1">Seedling</tissue>
    </source>
</reference>
<evidence type="ECO:0000313" key="1">
    <source>
        <dbReference type="EMBL" id="ONM02187.1"/>
    </source>
</evidence>